<accession>X5JB80</accession>
<dbReference type="EMBL" id="HG813103">
    <property type="protein sequence ID" value="CDL97119.1"/>
    <property type="molecule type" value="Genomic_DNA"/>
</dbReference>
<gene>
    <name evidence="1" type="primary">Ov9.5</name>
</gene>
<organism evidence="1">
    <name type="scientific">Ovine gammaherpesvirus 2</name>
    <dbReference type="NCBI Taxonomy" id="10398"/>
    <lineage>
        <taxon>Viruses</taxon>
        <taxon>Duplodnaviria</taxon>
        <taxon>Heunggongvirae</taxon>
        <taxon>Peploviricota</taxon>
        <taxon>Herviviricetes</taxon>
        <taxon>Herpesvirales</taxon>
        <taxon>Orthoherpesviridae</taxon>
        <taxon>Gammaherpesvirinae</taxon>
        <taxon>Macavirus</taxon>
        <taxon>Macavirus ovinegamma2</taxon>
    </lineage>
</organism>
<evidence type="ECO:0000313" key="1">
    <source>
        <dbReference type="EMBL" id="CDL97119.1"/>
    </source>
</evidence>
<name>X5JB80_9GAMA</name>
<protein>
    <submittedName>
        <fullName evidence="1">Ov9.5 protein</fullName>
    </submittedName>
</protein>
<reference evidence="1" key="1">
    <citation type="journal article" date="2014" name="Vet. Microbiol.">
        <title>Analysis of the genetic diversity of ovine herpesvirus 2 in samples from livestock with malignant catarrhal fever.</title>
        <authorList>
            <person name="Russell G.C."/>
            <person name="Scholes S.F."/>
            <person name="Twomey D.F."/>
            <person name="Courtenay A.E."/>
            <person name="Grant D.M."/>
            <person name="Lamond B."/>
            <person name="Norris D."/>
            <person name="Willoughby K."/>
            <person name="Haig D.M."/>
            <person name="Stewart J.P."/>
        </authorList>
    </citation>
    <scope>NUCLEOTIDE SEQUENCE</scope>
</reference>
<proteinExistence type="predicted"/>
<sequence length="159" mass="18083">MGYCKLFGVLSLGILLTLCLQPQQGNGVHRTLKESIVTLKSILNWTRCINLTYTGGPDCANTTLGDKHEPGLPCRFCFNITLLQNSTECLEKEHALLDVLTQTDRNTHRHSLQKHEITANVTCDQFGHHDKKEVLEYWLSLLMKNYHNEHAKKAGIRLQ</sequence>